<dbReference type="Proteomes" id="UP000308768">
    <property type="component" value="Unassembled WGS sequence"/>
</dbReference>
<evidence type="ECO:0000256" key="1">
    <source>
        <dbReference type="SAM" id="MobiDB-lite"/>
    </source>
</evidence>
<feature type="region of interest" description="Disordered" evidence="1">
    <location>
        <begin position="1"/>
        <end position="40"/>
    </location>
</feature>
<evidence type="ECO:0000313" key="2">
    <source>
        <dbReference type="EMBL" id="TKA71767.1"/>
    </source>
</evidence>
<dbReference type="OrthoDB" id="510958at2759"/>
<organism evidence="2 3">
    <name type="scientific">Cryomyces minteri</name>
    <dbReference type="NCBI Taxonomy" id="331657"/>
    <lineage>
        <taxon>Eukaryota</taxon>
        <taxon>Fungi</taxon>
        <taxon>Dikarya</taxon>
        <taxon>Ascomycota</taxon>
        <taxon>Pezizomycotina</taxon>
        <taxon>Dothideomycetes</taxon>
        <taxon>Dothideomycetes incertae sedis</taxon>
        <taxon>Cryomyces</taxon>
    </lineage>
</organism>
<dbReference type="EMBL" id="NAJN01000544">
    <property type="protein sequence ID" value="TKA71767.1"/>
    <property type="molecule type" value="Genomic_DNA"/>
</dbReference>
<keyword evidence="3" id="KW-1185">Reference proteome</keyword>
<dbReference type="AlphaFoldDB" id="A0A4U0X7M8"/>
<evidence type="ECO:0000313" key="3">
    <source>
        <dbReference type="Proteomes" id="UP000308768"/>
    </source>
</evidence>
<proteinExistence type="predicted"/>
<protein>
    <recommendedName>
        <fullName evidence="4">Histone deacetylase complex subunit SAP30 Sin3 binding domain-containing protein</fullName>
    </recommendedName>
</protein>
<gene>
    <name evidence="2" type="ORF">B0A49_02633</name>
</gene>
<dbReference type="InterPro" id="IPR038291">
    <property type="entry name" value="SAP30_C_sf"/>
</dbReference>
<comment type="caution">
    <text evidence="2">The sequence shown here is derived from an EMBL/GenBank/DDBJ whole genome shotgun (WGS) entry which is preliminary data.</text>
</comment>
<evidence type="ECO:0008006" key="4">
    <source>
        <dbReference type="Google" id="ProtNLM"/>
    </source>
</evidence>
<reference evidence="2 3" key="1">
    <citation type="submission" date="2017-03" db="EMBL/GenBank/DDBJ databases">
        <title>Genomes of endolithic fungi from Antarctica.</title>
        <authorList>
            <person name="Coleine C."/>
            <person name="Masonjones S."/>
            <person name="Stajich J.E."/>
        </authorList>
    </citation>
    <scope>NUCLEOTIDE SEQUENCE [LARGE SCALE GENOMIC DNA]</scope>
    <source>
        <strain evidence="2 3">CCFEE 5187</strain>
    </source>
</reference>
<accession>A0A4U0X7M8</accession>
<sequence length="196" mass="20842">MPPARARAAQEDSRSEGSSTREKQAAATNHSGAARGGRRNGASVLGIGSSLKDVVSAQDAAAAAATTNNNAAIQQNGGTAISWMSEDVSVLQRYRYAHRLDTPSAFASPWHQALLTNPGIGGHSPTMARKRDKRRVGKEQLALAVRKNFNGSAVNENEVVVDLLYKVRAQGAREQVIAEFGVRMFTIGHGVYANMG</sequence>
<name>A0A4U0X7M8_9PEZI</name>
<feature type="compositionally biased region" description="Basic and acidic residues" evidence="1">
    <location>
        <begin position="8"/>
        <end position="24"/>
    </location>
</feature>
<dbReference type="Gene3D" id="6.10.160.20">
    <property type="match status" value="1"/>
</dbReference>
<dbReference type="STRING" id="331657.A0A4U0X7M8"/>